<dbReference type="InterPro" id="IPR019034">
    <property type="entry name" value="UPF0390"/>
</dbReference>
<dbReference type="VEuPathDB" id="VectorBase:GMOY009657"/>
<evidence type="ECO:0000313" key="2">
    <source>
        <dbReference type="Proteomes" id="UP000092444"/>
    </source>
</evidence>
<dbReference type="Pfam" id="PF09495">
    <property type="entry name" value="DUF2462"/>
    <property type="match status" value="1"/>
</dbReference>
<sequence length="91" mass="10116">MVQGKYKKVKLPVSVQKKQKSAGNAAFTRKANAPVKMKKTKFSESKKIKDVISKSVNKAVESEMRARAAESTINLNKTQRAIAQHLKNTKS</sequence>
<dbReference type="Proteomes" id="UP000092444">
    <property type="component" value="Unassembled WGS sequence"/>
</dbReference>
<dbReference type="EnsemblMetazoa" id="GMOY009657-RA">
    <property type="protein sequence ID" value="GMOY009657-PA"/>
    <property type="gene ID" value="GMOY009657"/>
</dbReference>
<protein>
    <submittedName>
        <fullName evidence="1">Uncharacterized protein</fullName>
    </submittedName>
</protein>
<reference evidence="1" key="1">
    <citation type="submission" date="2020-05" db="UniProtKB">
        <authorList>
            <consortium name="EnsemblMetazoa"/>
        </authorList>
    </citation>
    <scope>IDENTIFICATION</scope>
    <source>
        <strain evidence="1">Yale</strain>
    </source>
</reference>
<keyword evidence="2" id="KW-1185">Reference proteome</keyword>
<dbReference type="EMBL" id="CCAG010000273">
    <property type="status" value="NOT_ANNOTATED_CDS"/>
    <property type="molecule type" value="Genomic_DNA"/>
</dbReference>
<dbReference type="AlphaFoldDB" id="A0A1B0G8L8"/>
<organism evidence="1 2">
    <name type="scientific">Glossina morsitans morsitans</name>
    <name type="common">Savannah tsetse fly</name>
    <dbReference type="NCBI Taxonomy" id="37546"/>
    <lineage>
        <taxon>Eukaryota</taxon>
        <taxon>Metazoa</taxon>
        <taxon>Ecdysozoa</taxon>
        <taxon>Arthropoda</taxon>
        <taxon>Hexapoda</taxon>
        <taxon>Insecta</taxon>
        <taxon>Pterygota</taxon>
        <taxon>Neoptera</taxon>
        <taxon>Endopterygota</taxon>
        <taxon>Diptera</taxon>
        <taxon>Brachycera</taxon>
        <taxon>Muscomorpha</taxon>
        <taxon>Hippoboscoidea</taxon>
        <taxon>Glossinidae</taxon>
        <taxon>Glossina</taxon>
    </lineage>
</organism>
<accession>A0A1B0G8L8</accession>
<evidence type="ECO:0000313" key="1">
    <source>
        <dbReference type="EnsemblMetazoa" id="GMOY009657-PA"/>
    </source>
</evidence>
<dbReference type="PhylomeDB" id="A0A1B0G8L8"/>
<name>A0A1B0G8L8_GLOMM</name>
<proteinExistence type="predicted"/>